<dbReference type="AlphaFoldDB" id="A0ABD5PA72"/>
<keyword evidence="2" id="KW-0378">Hydrolase</keyword>
<dbReference type="Pfam" id="PF02350">
    <property type="entry name" value="Epimerase_2"/>
    <property type="match status" value="1"/>
</dbReference>
<organism evidence="2 3">
    <name type="scientific">Halobium salinum</name>
    <dbReference type="NCBI Taxonomy" id="1364940"/>
    <lineage>
        <taxon>Archaea</taxon>
        <taxon>Methanobacteriati</taxon>
        <taxon>Methanobacteriota</taxon>
        <taxon>Stenosarchaea group</taxon>
        <taxon>Halobacteria</taxon>
        <taxon>Halobacteriales</taxon>
        <taxon>Haloferacaceae</taxon>
        <taxon>Halobium</taxon>
    </lineage>
</organism>
<dbReference type="SUPFAM" id="SSF53756">
    <property type="entry name" value="UDP-Glycosyltransferase/glycogen phosphorylase"/>
    <property type="match status" value="1"/>
</dbReference>
<dbReference type="Gene3D" id="3.40.50.2000">
    <property type="entry name" value="Glycogen Phosphorylase B"/>
    <property type="match status" value="2"/>
</dbReference>
<comment type="caution">
    <text evidence="2">The sequence shown here is derived from an EMBL/GenBank/DDBJ whole genome shotgun (WGS) entry which is preliminary data.</text>
</comment>
<gene>
    <name evidence="2" type="primary">neuC</name>
    <name evidence="2" type="ORF">ACFO0N_06980</name>
</gene>
<dbReference type="InterPro" id="IPR020004">
    <property type="entry name" value="UDP-GlcNAc_Epase"/>
</dbReference>
<reference evidence="2 3" key="1">
    <citation type="journal article" date="2019" name="Int. J. Syst. Evol. Microbiol.">
        <title>The Global Catalogue of Microorganisms (GCM) 10K type strain sequencing project: providing services to taxonomists for standard genome sequencing and annotation.</title>
        <authorList>
            <consortium name="The Broad Institute Genomics Platform"/>
            <consortium name="The Broad Institute Genome Sequencing Center for Infectious Disease"/>
            <person name="Wu L."/>
            <person name="Ma J."/>
        </authorList>
    </citation>
    <scope>NUCLEOTIDE SEQUENCE [LARGE SCALE GENOMIC DNA]</scope>
    <source>
        <strain evidence="2 3">CGMCC 1.12553</strain>
    </source>
</reference>
<accession>A0ABD5PA72</accession>
<dbReference type="Proteomes" id="UP001595921">
    <property type="component" value="Unassembled WGS sequence"/>
</dbReference>
<dbReference type="GO" id="GO:0016798">
    <property type="term" value="F:hydrolase activity, acting on glycosyl bonds"/>
    <property type="evidence" value="ECO:0007669"/>
    <property type="project" value="UniProtKB-KW"/>
</dbReference>
<dbReference type="RefSeq" id="WP_267622002.1">
    <property type="nucleotide sequence ID" value="NZ_JAODIW010000006.1"/>
</dbReference>
<dbReference type="InterPro" id="IPR029767">
    <property type="entry name" value="WecB-like"/>
</dbReference>
<dbReference type="EMBL" id="JBHSDS010000003">
    <property type="protein sequence ID" value="MFC4357691.1"/>
    <property type="molecule type" value="Genomic_DNA"/>
</dbReference>
<keyword evidence="3" id="KW-1185">Reference proteome</keyword>
<dbReference type="NCBIfam" id="TIGR03568">
    <property type="entry name" value="NeuC_NnaA"/>
    <property type="match status" value="1"/>
</dbReference>
<feature type="domain" description="UDP-N-acetylglucosamine 2-epimerase" evidence="1">
    <location>
        <begin position="29"/>
        <end position="376"/>
    </location>
</feature>
<dbReference type="CDD" id="cd03786">
    <property type="entry name" value="GTB_UDP-GlcNAc_2-Epimerase"/>
    <property type="match status" value="1"/>
</dbReference>
<evidence type="ECO:0000313" key="3">
    <source>
        <dbReference type="Proteomes" id="UP001595921"/>
    </source>
</evidence>
<dbReference type="EC" id="3.2.1.183" evidence="2"/>
<keyword evidence="2" id="KW-0326">Glycosidase</keyword>
<proteinExistence type="predicted"/>
<dbReference type="PANTHER" id="PTHR43174">
    <property type="entry name" value="UDP-N-ACETYLGLUCOSAMINE 2-EPIMERASE"/>
    <property type="match status" value="1"/>
</dbReference>
<sequence>MSGSERTRRIAVVTGTRAEYGLLKPGMDALRDANDIELQVVVTGMHLSPAHGTTVNDLVADGFEVDREVYMQLAGDTGRSMAKSLGVGTSGMAEALGDLDPDLVLVLGDRDEALAAGLAAVHMNVPVAHVHGGDSMGGAIIDDSIRHALTKFAHLHFPASERSHERILKLGEEPWRVTTVGAPGLDAVLAGEFSDPSEVRASLNLDPVRPLALVVQHPVTTRPDEAGAQMRETLAAVDSFDVRPVVVHPNSDAGSERIVAVIEERRAFDESEGLVAFRSLPRRDYLGLMAAAEVMVGNSSSAIIEAPSLDLPVVDVGPRQAGRERADHTLSVPHDREAIESALERCLHDAPHRETVAAASNPYDYGGAGNRIAERLRTVELGERLLRKRLTF</sequence>
<dbReference type="PANTHER" id="PTHR43174:SF3">
    <property type="entry name" value="UDP-N-ACETYLGLUCOSAMINE 2-EPIMERASE"/>
    <property type="match status" value="1"/>
</dbReference>
<evidence type="ECO:0000259" key="1">
    <source>
        <dbReference type="Pfam" id="PF02350"/>
    </source>
</evidence>
<evidence type="ECO:0000313" key="2">
    <source>
        <dbReference type="EMBL" id="MFC4357691.1"/>
    </source>
</evidence>
<protein>
    <submittedName>
        <fullName evidence="2">UDP-N-acetylglucosamine 2-epimerase</fullName>
        <ecNumber evidence="2">3.2.1.183</ecNumber>
    </submittedName>
</protein>
<dbReference type="InterPro" id="IPR003331">
    <property type="entry name" value="UDP_GlcNAc_Epimerase_2_dom"/>
</dbReference>
<name>A0ABD5PA72_9EURY</name>